<dbReference type="Gene3D" id="3.40.50.150">
    <property type="entry name" value="Vaccinia Virus protein VP39"/>
    <property type="match status" value="1"/>
</dbReference>
<evidence type="ECO:0000256" key="4">
    <source>
        <dbReference type="ARBA" id="ARBA00022679"/>
    </source>
</evidence>
<dbReference type="PANTHER" id="PTHR22808:SF3">
    <property type="entry name" value="5-METHYLCYTOSINE RRNA METHYLTRANSFERASE NSUN4"/>
    <property type="match status" value="1"/>
</dbReference>
<dbReference type="InterPro" id="IPR023267">
    <property type="entry name" value="RCMT"/>
</dbReference>
<keyword evidence="2" id="KW-0698">rRNA processing</keyword>
<dbReference type="AlphaFoldDB" id="A0A1I8ETW0"/>
<evidence type="ECO:0000256" key="5">
    <source>
        <dbReference type="ARBA" id="ARBA00022691"/>
    </source>
</evidence>
<dbReference type="PANTHER" id="PTHR22808">
    <property type="entry name" value="NCL1 YEAST -RELATED NOL1/NOP2/FMU SUN DOMAIN-CONTAINING"/>
    <property type="match status" value="1"/>
</dbReference>
<evidence type="ECO:0000256" key="11">
    <source>
        <dbReference type="PROSITE-ProRule" id="PRU01023"/>
    </source>
</evidence>
<dbReference type="GO" id="GO:0008173">
    <property type="term" value="F:RNA methyltransferase activity"/>
    <property type="evidence" value="ECO:0007669"/>
    <property type="project" value="InterPro"/>
</dbReference>
<evidence type="ECO:0000256" key="7">
    <source>
        <dbReference type="ARBA" id="ARBA00022946"/>
    </source>
</evidence>
<evidence type="ECO:0000256" key="1">
    <source>
        <dbReference type="ARBA" id="ARBA00004173"/>
    </source>
</evidence>
<name>A0A1I8ETW0_WUCBA</name>
<keyword evidence="4 11" id="KW-0808">Transferase</keyword>
<evidence type="ECO:0000259" key="12">
    <source>
        <dbReference type="PROSITE" id="PS51686"/>
    </source>
</evidence>
<dbReference type="STRING" id="6293.A0A1I8ETW0"/>
<evidence type="ECO:0000256" key="8">
    <source>
        <dbReference type="ARBA" id="ARBA00023128"/>
    </source>
</evidence>
<dbReference type="Gene3D" id="6.20.240.40">
    <property type="match status" value="1"/>
</dbReference>
<keyword evidence="5 11" id="KW-0949">S-adenosyl-L-methionine</keyword>
<dbReference type="InterPro" id="IPR001678">
    <property type="entry name" value="MeTrfase_RsmB-F_NOP2_dom"/>
</dbReference>
<dbReference type="PROSITE" id="PS51686">
    <property type="entry name" value="SAM_MT_RSMB_NOP"/>
    <property type="match status" value="1"/>
</dbReference>
<feature type="active site" description="Nucleophile" evidence="11">
    <location>
        <position position="391"/>
    </location>
</feature>
<dbReference type="GO" id="GO:0031167">
    <property type="term" value="P:rRNA methylation"/>
    <property type="evidence" value="ECO:0007669"/>
    <property type="project" value="TreeGrafter"/>
</dbReference>
<feature type="binding site" evidence="11">
    <location>
        <position position="336"/>
    </location>
    <ligand>
        <name>S-adenosyl-L-methionine</name>
        <dbReference type="ChEBI" id="CHEBI:59789"/>
    </ligand>
</feature>
<accession>A0A1I8ETW0</accession>
<dbReference type="InterPro" id="IPR029063">
    <property type="entry name" value="SAM-dependent_MTases_sf"/>
</dbReference>
<dbReference type="InterPro" id="IPR049560">
    <property type="entry name" value="MeTrfase_RsmB-F_NOP2_cat"/>
</dbReference>
<sequence>MISKRIIDVTSSLGVPTKFTPKRHFASKLFKEKYAKTRPFKTPTMIALDNFDFYYGPVYGNQWPSIRLGLLTPNKYFAVLNKFSRNRQKNEALLKDLGAFNVLEKLHQKVNKKDNACAEYKEYQPIPSNDTSKANDSVENELESIYMRGEGGLGYFRQSGEIASLEERTHFKTKLSKDVNIKKINITGFEGQYVELPTKSHALTYPTELTIYSFPKGDLSDYPPPPKDEIGTPGWWLLDGGSLAPVLALGLTEESNVLDMCAAPGGKSLLIVQTGLMTKLTCNDNKQSRLGQLHRALGQYIPVNSDIADRVILKRKDASVLDYWDECNIYDRVLVDAPCTSDRLSVNRDDGNLYSTQLTEQRLNLPEVQTRMLVNALRSVQVGGYVVYSTCALSPVQNEGVVENAVAIADEHFGIKAVELSLSQMVSHFRNIYRFSDKPRRGILILPFLPSNCGPIVRISQTISQINQHIDSNLLVVDEFGKKKIETVRGSNASKPQKCFLHSVFASFSLEQHFFKRCSAFDNDGSVIID</sequence>
<keyword evidence="7" id="KW-0809">Transit peptide</keyword>
<protein>
    <recommendedName>
        <fullName evidence="9">NOL1/NOP2/Sun domain family member 4</fullName>
    </recommendedName>
</protein>
<feature type="binding site" evidence="11">
    <location>
        <position position="284"/>
    </location>
    <ligand>
        <name>S-adenosyl-L-methionine</name>
        <dbReference type="ChEBI" id="CHEBI:59789"/>
    </ligand>
</feature>
<dbReference type="GO" id="GO:0005762">
    <property type="term" value="C:mitochondrial large ribosomal subunit"/>
    <property type="evidence" value="ECO:0007669"/>
    <property type="project" value="TreeGrafter"/>
</dbReference>
<feature type="binding site" evidence="11">
    <location>
        <position position="317"/>
    </location>
    <ligand>
        <name>S-adenosyl-L-methionine</name>
        <dbReference type="ChEBI" id="CHEBI:59789"/>
    </ligand>
</feature>
<comment type="similarity">
    <text evidence="11">Belongs to the class I-like SAM-binding methyltransferase superfamily. RsmB/NOP family.</text>
</comment>
<feature type="domain" description="SAM-dependent MTase RsmB/NOP-type" evidence="12">
    <location>
        <begin position="165"/>
        <end position="463"/>
    </location>
</feature>
<organism evidence="13">
    <name type="scientific">Wuchereria bancrofti</name>
    <dbReference type="NCBI Taxonomy" id="6293"/>
    <lineage>
        <taxon>Eukaryota</taxon>
        <taxon>Metazoa</taxon>
        <taxon>Ecdysozoa</taxon>
        <taxon>Nematoda</taxon>
        <taxon>Chromadorea</taxon>
        <taxon>Rhabditida</taxon>
        <taxon>Spirurina</taxon>
        <taxon>Spiruromorpha</taxon>
        <taxon>Filarioidea</taxon>
        <taxon>Onchocercidae</taxon>
        <taxon>Wuchereria</taxon>
    </lineage>
</organism>
<evidence type="ECO:0000256" key="2">
    <source>
        <dbReference type="ARBA" id="ARBA00022552"/>
    </source>
</evidence>
<comment type="catalytic activity">
    <reaction evidence="10">
        <text>a cytidine in rRNA + S-adenosyl-L-methionine = a 5-methylcytidine in rRNA + S-adenosyl-L-homocysteine + H(+)</text>
        <dbReference type="Rhea" id="RHEA:61484"/>
        <dbReference type="Rhea" id="RHEA-COMP:15836"/>
        <dbReference type="Rhea" id="RHEA-COMP:15837"/>
        <dbReference type="ChEBI" id="CHEBI:15378"/>
        <dbReference type="ChEBI" id="CHEBI:57856"/>
        <dbReference type="ChEBI" id="CHEBI:59789"/>
        <dbReference type="ChEBI" id="CHEBI:74483"/>
        <dbReference type="ChEBI" id="CHEBI:82748"/>
    </reaction>
</comment>
<evidence type="ECO:0000256" key="9">
    <source>
        <dbReference type="ARBA" id="ARBA00042050"/>
    </source>
</evidence>
<evidence type="ECO:0000313" key="13">
    <source>
        <dbReference type="WBParaSite" id="maker-PairedContig_5061-snap-gene-0.7-mRNA-1"/>
    </source>
</evidence>
<keyword evidence="3 11" id="KW-0489">Methyltransferase</keyword>
<dbReference type="WBParaSite" id="maker-PairedContig_5061-snap-gene-0.7-mRNA-1">
    <property type="protein sequence ID" value="maker-PairedContig_5061-snap-gene-0.7-mRNA-1"/>
    <property type="gene ID" value="maker-PairedContig_5061-snap-gene-0.7"/>
</dbReference>
<reference evidence="13" key="1">
    <citation type="submission" date="2016-11" db="UniProtKB">
        <authorList>
            <consortium name="WormBaseParasite"/>
        </authorList>
    </citation>
    <scope>IDENTIFICATION</scope>
    <source>
        <strain evidence="13">pt0022</strain>
    </source>
</reference>
<comment type="subcellular location">
    <subcellularLocation>
        <location evidence="1">Mitochondrion</location>
    </subcellularLocation>
</comment>
<dbReference type="Pfam" id="PF01189">
    <property type="entry name" value="Methyltr_RsmB-F"/>
    <property type="match status" value="1"/>
</dbReference>
<proteinExistence type="inferred from homology"/>
<feature type="binding site" evidence="11">
    <location>
        <begin position="261"/>
        <end position="267"/>
    </location>
    <ligand>
        <name>S-adenosyl-L-methionine</name>
        <dbReference type="ChEBI" id="CHEBI:59789"/>
    </ligand>
</feature>
<dbReference type="GO" id="GO:0003723">
    <property type="term" value="F:RNA binding"/>
    <property type="evidence" value="ECO:0007669"/>
    <property type="project" value="UniProtKB-UniRule"/>
</dbReference>
<dbReference type="SUPFAM" id="SSF53335">
    <property type="entry name" value="S-adenosyl-L-methionine-dependent methyltransferases"/>
    <property type="match status" value="1"/>
</dbReference>
<evidence type="ECO:0000256" key="10">
    <source>
        <dbReference type="ARBA" id="ARBA00049302"/>
    </source>
</evidence>
<keyword evidence="6 11" id="KW-0694">RNA-binding</keyword>
<evidence type="ECO:0000256" key="3">
    <source>
        <dbReference type="ARBA" id="ARBA00022603"/>
    </source>
</evidence>
<keyword evidence="8" id="KW-0496">Mitochondrion</keyword>
<evidence type="ECO:0000256" key="6">
    <source>
        <dbReference type="ARBA" id="ARBA00022884"/>
    </source>
</evidence>
<dbReference type="PRINTS" id="PR02008">
    <property type="entry name" value="RCMTFAMILY"/>
</dbReference>